<evidence type="ECO:0000256" key="1">
    <source>
        <dbReference type="ARBA" id="ARBA00022659"/>
    </source>
</evidence>
<keyword evidence="2 7" id="KW-0732">Signal</keyword>
<keyword evidence="1 6" id="KW-0768">Sushi</keyword>
<evidence type="ECO:0000256" key="6">
    <source>
        <dbReference type="PROSITE-ProRule" id="PRU00302"/>
    </source>
</evidence>
<comment type="caution">
    <text evidence="6">Lacks conserved residue(s) required for the propagation of feature annotation.</text>
</comment>
<feature type="domain" description="Sushi" evidence="8">
    <location>
        <begin position="190"/>
        <end position="252"/>
    </location>
</feature>
<dbReference type="EMBL" id="CP111024">
    <property type="protein sequence ID" value="WAR24792.1"/>
    <property type="molecule type" value="Genomic_DNA"/>
</dbReference>
<gene>
    <name evidence="9" type="ORF">MAR_038461</name>
</gene>
<evidence type="ECO:0000256" key="3">
    <source>
        <dbReference type="ARBA" id="ARBA00022737"/>
    </source>
</evidence>
<dbReference type="InterPro" id="IPR035976">
    <property type="entry name" value="Sushi/SCR/CCP_sf"/>
</dbReference>
<protein>
    <submittedName>
        <fullName evidence="9">CSMD1-like protein</fullName>
    </submittedName>
</protein>
<keyword evidence="4 6" id="KW-1015">Disulfide bond</keyword>
<dbReference type="CDD" id="cd00033">
    <property type="entry name" value="CCP"/>
    <property type="match status" value="2"/>
</dbReference>
<accession>A0ABY7FUQ4</accession>
<dbReference type="PANTHER" id="PTHR46393:SF7">
    <property type="entry name" value="COMPLEMENT C2"/>
    <property type="match status" value="1"/>
</dbReference>
<feature type="signal peptide" evidence="7">
    <location>
        <begin position="1"/>
        <end position="20"/>
    </location>
</feature>
<evidence type="ECO:0000256" key="2">
    <source>
        <dbReference type="ARBA" id="ARBA00022729"/>
    </source>
</evidence>
<name>A0ABY7FUQ4_MYAAR</name>
<keyword evidence="3" id="KW-0677">Repeat</keyword>
<feature type="disulfide bond" evidence="6">
    <location>
        <begin position="223"/>
        <end position="250"/>
    </location>
</feature>
<organism evidence="9 10">
    <name type="scientific">Mya arenaria</name>
    <name type="common">Soft-shell clam</name>
    <dbReference type="NCBI Taxonomy" id="6604"/>
    <lineage>
        <taxon>Eukaryota</taxon>
        <taxon>Metazoa</taxon>
        <taxon>Spiralia</taxon>
        <taxon>Lophotrochozoa</taxon>
        <taxon>Mollusca</taxon>
        <taxon>Bivalvia</taxon>
        <taxon>Autobranchia</taxon>
        <taxon>Heteroconchia</taxon>
        <taxon>Euheterodonta</taxon>
        <taxon>Imparidentia</taxon>
        <taxon>Neoheterodontei</taxon>
        <taxon>Myida</taxon>
        <taxon>Myoidea</taxon>
        <taxon>Myidae</taxon>
        <taxon>Mya</taxon>
    </lineage>
</organism>
<dbReference type="Gene3D" id="2.10.70.10">
    <property type="entry name" value="Complement Module, domain 1"/>
    <property type="match status" value="5"/>
</dbReference>
<dbReference type="InterPro" id="IPR000436">
    <property type="entry name" value="Sushi_SCR_CCP_dom"/>
</dbReference>
<dbReference type="Pfam" id="PF00084">
    <property type="entry name" value="Sushi"/>
    <property type="match status" value="5"/>
</dbReference>
<evidence type="ECO:0000259" key="8">
    <source>
        <dbReference type="PROSITE" id="PS50923"/>
    </source>
</evidence>
<proteinExistence type="predicted"/>
<dbReference type="SMART" id="SM00032">
    <property type="entry name" value="CCP"/>
    <property type="match status" value="5"/>
</dbReference>
<evidence type="ECO:0000256" key="7">
    <source>
        <dbReference type="SAM" id="SignalP"/>
    </source>
</evidence>
<evidence type="ECO:0000256" key="5">
    <source>
        <dbReference type="ARBA" id="ARBA00023180"/>
    </source>
</evidence>
<feature type="disulfide bond" evidence="6">
    <location>
        <begin position="285"/>
        <end position="312"/>
    </location>
</feature>
<dbReference type="SUPFAM" id="SSF57535">
    <property type="entry name" value="Complement control module/SCR domain"/>
    <property type="match status" value="5"/>
</dbReference>
<dbReference type="Proteomes" id="UP001164746">
    <property type="component" value="Chromosome 13"/>
</dbReference>
<dbReference type="PROSITE" id="PS50923">
    <property type="entry name" value="SUSHI"/>
    <property type="match status" value="3"/>
</dbReference>
<reference evidence="9" key="1">
    <citation type="submission" date="2022-11" db="EMBL/GenBank/DDBJ databases">
        <title>Centuries of genome instability and evolution in soft-shell clam transmissible cancer (bioRxiv).</title>
        <authorList>
            <person name="Hart S.F.M."/>
            <person name="Yonemitsu M.A."/>
            <person name="Giersch R.M."/>
            <person name="Beal B.F."/>
            <person name="Arriagada G."/>
            <person name="Davis B.W."/>
            <person name="Ostrander E.A."/>
            <person name="Goff S.P."/>
            <person name="Metzger M.J."/>
        </authorList>
    </citation>
    <scope>NUCLEOTIDE SEQUENCE</scope>
    <source>
        <strain evidence="9">MELC-2E11</strain>
        <tissue evidence="9">Siphon/mantle</tissue>
    </source>
</reference>
<feature type="chain" id="PRO_5045111413" evidence="7">
    <location>
        <begin position="21"/>
        <end position="376"/>
    </location>
</feature>
<evidence type="ECO:0000256" key="4">
    <source>
        <dbReference type="ARBA" id="ARBA00023157"/>
    </source>
</evidence>
<keyword evidence="10" id="KW-1185">Reference proteome</keyword>
<feature type="domain" description="Sushi" evidence="8">
    <location>
        <begin position="125"/>
        <end position="189"/>
    </location>
</feature>
<feature type="domain" description="Sushi" evidence="8">
    <location>
        <begin position="253"/>
        <end position="314"/>
    </location>
</feature>
<sequence length="376" mass="41743">MKLKRGYLLSFISLFGNCFCAGNFEGRNVALGKKPGQGPRSSANGEAQLTVDVRERILVACRVPDAPVHGMYLYPNTTSPREYVPFNSEIVLSCDTGISISKSNSDKRKCLKTGNFDKTDLICTGNCQIPIVQNGFYSTNSQRFVNGTVSSGMYIYLHCNDGYELKDQRQSLKCDADSLFVSTHPSCEEIKCNNLPSRFSNGFYTPPIKKDTFSYNFTFVPVCKTGFTLVSEQNRTCISKNKWSGSTPSCTQVTCQVPILSNGYYLSKKKLAVSLPTFETIQPYCHTGYLLTRSENLTCQEDGQFSRGNFECRSVTCSSFGKLENGILHYSDGFITHQDADIGKNYRFGVKVRASCIPGFHLTRGSTEQTCTENGT</sequence>
<keyword evidence="5" id="KW-0325">Glycoprotein</keyword>
<evidence type="ECO:0000313" key="10">
    <source>
        <dbReference type="Proteomes" id="UP001164746"/>
    </source>
</evidence>
<evidence type="ECO:0000313" key="9">
    <source>
        <dbReference type="EMBL" id="WAR24792.1"/>
    </source>
</evidence>
<dbReference type="PANTHER" id="PTHR46393">
    <property type="entry name" value="SUSHI DOMAIN-CONTAINING PROTEIN"/>
    <property type="match status" value="1"/>
</dbReference>